<dbReference type="InterPro" id="IPR024079">
    <property type="entry name" value="MetalloPept_cat_dom_sf"/>
</dbReference>
<evidence type="ECO:0000256" key="5">
    <source>
        <dbReference type="PROSITE-ProRule" id="PRU00276"/>
    </source>
</evidence>
<feature type="binding site" evidence="5">
    <location>
        <position position="336"/>
    </location>
    <ligand>
        <name>Zn(2+)</name>
        <dbReference type="ChEBI" id="CHEBI:29105"/>
        <note>catalytic</note>
    </ligand>
</feature>
<feature type="active site" evidence="5">
    <location>
        <position position="327"/>
    </location>
</feature>
<dbReference type="AlphaFoldDB" id="L7LQL2"/>
<evidence type="ECO:0000256" key="4">
    <source>
        <dbReference type="ARBA" id="ARBA00023049"/>
    </source>
</evidence>
<accession>L7LQL2</accession>
<comment type="caution">
    <text evidence="5">Lacks conserved residue(s) required for the propagation of feature annotation.</text>
</comment>
<dbReference type="PANTHER" id="PTHR11905:SF159">
    <property type="entry name" value="ADAM METALLOPROTEASE"/>
    <property type="match status" value="1"/>
</dbReference>
<feature type="chain" id="PRO_5012655374" evidence="6">
    <location>
        <begin position="16"/>
        <end position="507"/>
    </location>
</feature>
<dbReference type="GO" id="GO:0006509">
    <property type="term" value="P:membrane protein ectodomain proteolysis"/>
    <property type="evidence" value="ECO:0007669"/>
    <property type="project" value="TreeGrafter"/>
</dbReference>
<keyword evidence="3 5" id="KW-0862">Zinc</keyword>
<dbReference type="SUPFAM" id="SSF55486">
    <property type="entry name" value="Metalloproteases ('zincins'), catalytic domain"/>
    <property type="match status" value="1"/>
</dbReference>
<keyword evidence="6" id="KW-0732">Signal</keyword>
<dbReference type="GO" id="GO:0046872">
    <property type="term" value="F:metal ion binding"/>
    <property type="evidence" value="ECO:0007669"/>
    <property type="project" value="UniProtKB-KW"/>
</dbReference>
<keyword evidence="1 8" id="KW-0645">Protease</keyword>
<evidence type="ECO:0000256" key="6">
    <source>
        <dbReference type="SAM" id="SignalP"/>
    </source>
</evidence>
<dbReference type="InterPro" id="IPR001590">
    <property type="entry name" value="Peptidase_M12B"/>
</dbReference>
<organism evidence="8">
    <name type="scientific">Rhipicephalus pulchellus</name>
    <name type="common">Yellow backed tick</name>
    <name type="synonym">Dermacentor pulchellus</name>
    <dbReference type="NCBI Taxonomy" id="72859"/>
    <lineage>
        <taxon>Eukaryota</taxon>
        <taxon>Metazoa</taxon>
        <taxon>Ecdysozoa</taxon>
        <taxon>Arthropoda</taxon>
        <taxon>Chelicerata</taxon>
        <taxon>Arachnida</taxon>
        <taxon>Acari</taxon>
        <taxon>Parasitiformes</taxon>
        <taxon>Ixodida</taxon>
        <taxon>Ixodoidea</taxon>
        <taxon>Ixodidae</taxon>
        <taxon>Rhipicephalinae</taxon>
        <taxon>Rhipicephalus</taxon>
        <taxon>Rhipicephalus</taxon>
    </lineage>
</organism>
<evidence type="ECO:0000256" key="3">
    <source>
        <dbReference type="ARBA" id="ARBA00022833"/>
    </source>
</evidence>
<dbReference type="GO" id="GO:0004222">
    <property type="term" value="F:metalloendopeptidase activity"/>
    <property type="evidence" value="ECO:0007669"/>
    <property type="project" value="InterPro"/>
</dbReference>
<reference evidence="8" key="2">
    <citation type="journal article" date="2015" name="J. Proteomics">
        <title>Sexual differences in the sialomes of the zebra tick, Rhipicephalus pulchellus.</title>
        <authorList>
            <person name="Tan A.W."/>
            <person name="Francischetti I.M."/>
            <person name="Slovak M."/>
            <person name="Kini R.M."/>
            <person name="Ribeiro J.M."/>
        </authorList>
    </citation>
    <scope>NUCLEOTIDE SEQUENCE</scope>
    <source>
        <tissue evidence="8">Salivary gland</tissue>
    </source>
</reference>
<dbReference type="Gene3D" id="3.40.1620.60">
    <property type="match status" value="1"/>
</dbReference>
<dbReference type="EMBL" id="GACK01010748">
    <property type="protein sequence ID" value="JAA54286.1"/>
    <property type="molecule type" value="mRNA"/>
</dbReference>
<protein>
    <submittedName>
        <fullName evidence="8">Putative tick salivary metalloprotease</fullName>
    </submittedName>
</protein>
<feature type="domain" description="Peptidase M12B" evidence="7">
    <location>
        <begin position="176"/>
        <end position="399"/>
    </location>
</feature>
<evidence type="ECO:0000259" key="7">
    <source>
        <dbReference type="PROSITE" id="PS50215"/>
    </source>
</evidence>
<feature type="signal peptide" evidence="6">
    <location>
        <begin position="1"/>
        <end position="15"/>
    </location>
</feature>
<evidence type="ECO:0000256" key="1">
    <source>
        <dbReference type="ARBA" id="ARBA00022670"/>
    </source>
</evidence>
<dbReference type="PANTHER" id="PTHR11905">
    <property type="entry name" value="ADAM A DISINTEGRIN AND METALLOPROTEASE DOMAIN"/>
    <property type="match status" value="1"/>
</dbReference>
<dbReference type="PROSITE" id="PS50215">
    <property type="entry name" value="ADAM_MEPRO"/>
    <property type="match status" value="1"/>
</dbReference>
<keyword evidence="2" id="KW-0378">Hydrolase</keyword>
<keyword evidence="4 8" id="KW-0482">Metalloprotease</keyword>
<dbReference type="Pfam" id="PF13574">
    <property type="entry name" value="Reprolysin_2"/>
    <property type="match status" value="1"/>
</dbReference>
<name>L7LQL2_RHIPC</name>
<keyword evidence="5" id="KW-0479">Metal-binding</keyword>
<feature type="binding site" evidence="5">
    <location>
        <position position="330"/>
    </location>
    <ligand>
        <name>Zn(2+)</name>
        <dbReference type="ChEBI" id="CHEBI:29105"/>
        <note>catalytic</note>
    </ligand>
</feature>
<proteinExistence type="evidence at transcript level"/>
<feature type="binding site" evidence="5">
    <location>
        <position position="326"/>
    </location>
    <ligand>
        <name>Zn(2+)</name>
        <dbReference type="ChEBI" id="CHEBI:29105"/>
        <note>catalytic</note>
    </ligand>
</feature>
<evidence type="ECO:0000313" key="8">
    <source>
        <dbReference type="EMBL" id="JAA54286.1"/>
    </source>
</evidence>
<sequence>MSIVQLLLIIRSCQAAQPMKYRAVVYPKLFEGRDENTKVLRINDEITLNLQRSSILHEEFFLRSYRQGVPEYRYFDVEALQEDLYHDRKHLAAVVVSEEGGTLQVEGVVGPKLKIQPVKVSERSVYGDHAHIVDTIEDSTSDNVYGVFQDNKVTVSERAGQERYGFDPSKYKVPIIHPEVLITCDSVFLKGFPNRTSMLKYVMIEFQVVIIRYSWVTNPKIHPILRAIEVTEYTEEYKYYEYISGGIDALKSLYKIRDYVATKNTSYEDFDLLYFLTGHDMIVVQDSIRESSLAGFAFVGSACTPTRQQLGEDTAYTYRGIRIMAHEMAHTLGCSHDGTAVEGHLKGFRADSSNCPWQQGYIMSYVEDSVRSMRFSTCCDYSMSQYSWMYGADCLHANSSKRILAKWTKTYKLPGEFLKRDKQCELTYPTLHKTFYMKELGIQNCMVQCFVPGEQFHASNSNWPMFLIDGSSCGTMAKRICLNGDCREDRRQARVKPSQSTPRALNN</sequence>
<evidence type="ECO:0000256" key="2">
    <source>
        <dbReference type="ARBA" id="ARBA00022801"/>
    </source>
</evidence>
<reference evidence="8" key="1">
    <citation type="submission" date="2012-11" db="EMBL/GenBank/DDBJ databases">
        <authorList>
            <person name="Lucero-Rivera Y.E."/>
            <person name="Tovar-Ramirez D."/>
        </authorList>
    </citation>
    <scope>NUCLEOTIDE SEQUENCE</scope>
    <source>
        <tissue evidence="8">Salivary gland</tissue>
    </source>
</reference>
<dbReference type="Gene3D" id="3.40.390.10">
    <property type="entry name" value="Collagenase (Catalytic Domain)"/>
    <property type="match status" value="1"/>
</dbReference>